<reference evidence="4" key="1">
    <citation type="journal article" date="2015" name="Proc. Natl. Acad. Sci. U.S.A.">
        <title>Genome sequencing of adzuki bean (Vigna angularis) provides insight into high starch and low fat accumulation and domestication.</title>
        <authorList>
            <person name="Yang K."/>
            <person name="Tian Z."/>
            <person name="Chen C."/>
            <person name="Luo L."/>
            <person name="Zhao B."/>
            <person name="Wang Z."/>
            <person name="Yu L."/>
            <person name="Li Y."/>
            <person name="Sun Y."/>
            <person name="Li W."/>
            <person name="Chen Y."/>
            <person name="Li Y."/>
            <person name="Zhang Y."/>
            <person name="Ai D."/>
            <person name="Zhao J."/>
            <person name="Shang C."/>
            <person name="Ma Y."/>
            <person name="Wu B."/>
            <person name="Wang M."/>
            <person name="Gao L."/>
            <person name="Sun D."/>
            <person name="Zhang P."/>
            <person name="Guo F."/>
            <person name="Wang W."/>
            <person name="Li Y."/>
            <person name="Wang J."/>
            <person name="Varshney R.K."/>
            <person name="Wang J."/>
            <person name="Ling H.Q."/>
            <person name="Wan P."/>
        </authorList>
    </citation>
    <scope>NUCLEOTIDE SEQUENCE</scope>
    <source>
        <strain evidence="4">cv. Jingnong 6</strain>
    </source>
</reference>
<feature type="compositionally biased region" description="Acidic residues" evidence="2">
    <location>
        <begin position="370"/>
        <end position="401"/>
    </location>
</feature>
<keyword evidence="1" id="KW-0175">Coiled coil</keyword>
<proteinExistence type="predicted"/>
<feature type="compositionally biased region" description="Polar residues" evidence="2">
    <location>
        <begin position="64"/>
        <end position="74"/>
    </location>
</feature>
<evidence type="ECO:0000256" key="1">
    <source>
        <dbReference type="SAM" id="Coils"/>
    </source>
</evidence>
<evidence type="ECO:0000313" key="3">
    <source>
        <dbReference type="EMBL" id="KOM45545.1"/>
    </source>
</evidence>
<dbReference type="STRING" id="3914.A0A0L9URQ8"/>
<name>A0A0L9URQ8_PHAAN</name>
<organism evidence="3 4">
    <name type="scientific">Phaseolus angularis</name>
    <name type="common">Azuki bean</name>
    <name type="synonym">Vigna angularis</name>
    <dbReference type="NCBI Taxonomy" id="3914"/>
    <lineage>
        <taxon>Eukaryota</taxon>
        <taxon>Viridiplantae</taxon>
        <taxon>Streptophyta</taxon>
        <taxon>Embryophyta</taxon>
        <taxon>Tracheophyta</taxon>
        <taxon>Spermatophyta</taxon>
        <taxon>Magnoliopsida</taxon>
        <taxon>eudicotyledons</taxon>
        <taxon>Gunneridae</taxon>
        <taxon>Pentapetalae</taxon>
        <taxon>rosids</taxon>
        <taxon>fabids</taxon>
        <taxon>Fabales</taxon>
        <taxon>Fabaceae</taxon>
        <taxon>Papilionoideae</taxon>
        <taxon>50 kb inversion clade</taxon>
        <taxon>NPAAA clade</taxon>
        <taxon>indigoferoid/millettioid clade</taxon>
        <taxon>Phaseoleae</taxon>
        <taxon>Vigna</taxon>
    </lineage>
</organism>
<sequence>MEIREMKDQIKELVGLLRQSEMKRKEVEKELKVREQANGSTLATPPSVRILLVRERNKEKPVAQQETNSPQLEAQQRETKISLEAFDGQRSVGERAAKRGEKWDLHVRPARAPRRWWIGKRTTVERTRDRGIVVFKDREEKVVVDVFKEEGQMQEEEASHKATYQDVLMTSHQDEKPKVKGKHCFLFQLQEEEKIGKGRKVHDDWMQERLQLGKPVKFKNKLWVVKDYKENEVIEIESPHSRRVRKVDRKQLMSWEQVRGMSRSHLGEEAAQPVPPRRTNRERGQAQSQASAETHEAEPFQMRDMYMSLIGAQLQSIHRGQVATAEMIVGMYDTPPAHRWTMEEFHNVVAWPEEHAQGGRVVAAEASAMEIDEDDADDVEDDAFGDAEDEEEEEDTDDSSD</sequence>
<accession>A0A0L9URQ8</accession>
<dbReference type="Gramene" id="KOM45545">
    <property type="protein sequence ID" value="KOM45545"/>
    <property type="gene ID" value="LR48_Vigan06g085100"/>
</dbReference>
<evidence type="ECO:0000313" key="4">
    <source>
        <dbReference type="Proteomes" id="UP000053144"/>
    </source>
</evidence>
<feature type="region of interest" description="Disordered" evidence="2">
    <location>
        <begin position="55"/>
        <end position="76"/>
    </location>
</feature>
<protein>
    <submittedName>
        <fullName evidence="3">Uncharacterized protein</fullName>
    </submittedName>
</protein>
<evidence type="ECO:0000256" key="2">
    <source>
        <dbReference type="SAM" id="MobiDB-lite"/>
    </source>
</evidence>
<feature type="region of interest" description="Disordered" evidence="2">
    <location>
        <begin position="258"/>
        <end position="299"/>
    </location>
</feature>
<gene>
    <name evidence="3" type="ORF">LR48_Vigan06g085100</name>
</gene>
<feature type="region of interest" description="Disordered" evidence="2">
    <location>
        <begin position="368"/>
        <end position="401"/>
    </location>
</feature>
<dbReference type="Proteomes" id="UP000053144">
    <property type="component" value="Chromosome 6"/>
</dbReference>
<feature type="coiled-coil region" evidence="1">
    <location>
        <begin position="3"/>
        <end position="37"/>
    </location>
</feature>
<dbReference type="EMBL" id="CM003376">
    <property type="protein sequence ID" value="KOM45545.1"/>
    <property type="molecule type" value="Genomic_DNA"/>
</dbReference>
<dbReference type="AlphaFoldDB" id="A0A0L9URQ8"/>